<dbReference type="FunFam" id="3.60.20.30:FF:000007">
    <property type="entry name" value="Similar to threonine aspartase"/>
    <property type="match status" value="1"/>
</dbReference>
<dbReference type="GO" id="GO:0051604">
    <property type="term" value="P:protein maturation"/>
    <property type="evidence" value="ECO:0007669"/>
    <property type="project" value="TreeGrafter"/>
</dbReference>
<proteinExistence type="predicted"/>
<dbReference type="Gene3D" id="3.60.20.30">
    <property type="entry name" value="(Glycosyl)asparaginase"/>
    <property type="match status" value="1"/>
</dbReference>
<sequence>MPQLDDNADRASQISKRLAPTLNRLRKLRNSISKAWGKSNQHEIEITYFAFPRCDIDQTGLSPAVATKLSSTCPSLNVDIPTPRLIMDGATDKLFRRTQIAPTRVANVSAIFVHAGAGYHSTTNEHIHLSACDGAARMAMRVLRAGGTAVDAVEAAIKVLEDKEITNAGYGSNLAIDGVVECDATIVDHMGRSGACGATAQIKNPINLARAILDASNKPLSLRRVPPNLLVGQGATDFAWEQGIPILPHEMLVSRNARDRYIRWREDLKRADARDGRLTPGSSAHGNQAEEAEQLNLQYEEQLRAKQRRDHTNAVLNGTWNEGQPDSPSPQLMPGLDVFAQDASTRGRSPSPGIQYSNARVHQLSPTGSSSKRPRYSLLGSSAGTKASADVMMTGIETHRPGSSDGNTSPRSDEAEGSGSRPFFQEGTAECPSKPFRGEDDVITDTVGAIAIDMYGHIAAGSSSGGIGMKHRGRVGPAALIGVGSAVIPADVADEDSISVAAVTSGTGEHMATTMASQRCAERLYHNTKRTHGGRDTDATEEEAMESFVQHDFMGHPGVSNSNSVGAIGVMAVKKTSWGYFLHFAHNTDSFALASMSSNEKDARCVMSRLGDNGSCVRGARKIRID</sequence>
<dbReference type="PANTHER" id="PTHR10188:SF8">
    <property type="entry name" value="THREONINE ASPARTASE 1"/>
    <property type="match status" value="1"/>
</dbReference>
<reference evidence="4 5" key="1">
    <citation type="submission" date="2016-03" db="EMBL/GenBank/DDBJ databases">
        <authorList>
            <person name="Ploux O."/>
        </authorList>
    </citation>
    <scope>NUCLEOTIDE SEQUENCE [LARGE SCALE GENOMIC DNA]</scope>
    <source>
        <strain evidence="4 5">UAMH 11012</strain>
    </source>
</reference>
<keyword evidence="5" id="KW-1185">Reference proteome</keyword>
<dbReference type="SUPFAM" id="SSF56235">
    <property type="entry name" value="N-terminal nucleophile aminohydrolases (Ntn hydrolases)"/>
    <property type="match status" value="1"/>
</dbReference>
<dbReference type="EMBL" id="FJOG01000002">
    <property type="protein sequence ID" value="CZR52168.1"/>
    <property type="molecule type" value="Genomic_DNA"/>
</dbReference>
<evidence type="ECO:0000256" key="3">
    <source>
        <dbReference type="SAM" id="MobiDB-lite"/>
    </source>
</evidence>
<dbReference type="AlphaFoldDB" id="A0A1L7WHB8"/>
<dbReference type="Proteomes" id="UP000184330">
    <property type="component" value="Unassembled WGS sequence"/>
</dbReference>
<dbReference type="InterPro" id="IPR000246">
    <property type="entry name" value="Peptidase_T2"/>
</dbReference>
<dbReference type="Pfam" id="PF01112">
    <property type="entry name" value="Asparaginase_2"/>
    <property type="match status" value="2"/>
</dbReference>
<dbReference type="GO" id="GO:0004298">
    <property type="term" value="F:threonine-type endopeptidase activity"/>
    <property type="evidence" value="ECO:0007669"/>
    <property type="project" value="InterPro"/>
</dbReference>
<accession>A0A1L7WHB8</accession>
<evidence type="ECO:0000313" key="5">
    <source>
        <dbReference type="Proteomes" id="UP000184330"/>
    </source>
</evidence>
<dbReference type="PANTHER" id="PTHR10188">
    <property type="entry name" value="L-ASPARAGINASE"/>
    <property type="match status" value="1"/>
</dbReference>
<feature type="active site" description="Nucleophile" evidence="1">
    <location>
        <position position="446"/>
    </location>
</feature>
<feature type="region of interest" description="Disordered" evidence="3">
    <location>
        <begin position="396"/>
        <end position="440"/>
    </location>
</feature>
<dbReference type="GO" id="GO:0005737">
    <property type="term" value="C:cytoplasm"/>
    <property type="evidence" value="ECO:0007669"/>
    <property type="project" value="TreeGrafter"/>
</dbReference>
<dbReference type="STRING" id="576137.A0A1L7WHB8"/>
<dbReference type="CDD" id="cd04514">
    <property type="entry name" value="Taspase1_like"/>
    <property type="match status" value="1"/>
</dbReference>
<feature type="compositionally biased region" description="Polar residues" evidence="3">
    <location>
        <begin position="342"/>
        <end position="371"/>
    </location>
</feature>
<name>A0A1L7WHB8_9HELO</name>
<dbReference type="OrthoDB" id="77601at2759"/>
<evidence type="ECO:0000313" key="4">
    <source>
        <dbReference type="EMBL" id="CZR52168.1"/>
    </source>
</evidence>
<dbReference type="InterPro" id="IPR037464">
    <property type="entry name" value="Taspase1"/>
</dbReference>
<dbReference type="InterPro" id="IPR029055">
    <property type="entry name" value="Ntn_hydrolases_N"/>
</dbReference>
<feature type="compositionally biased region" description="Polar residues" evidence="3">
    <location>
        <begin position="316"/>
        <end position="330"/>
    </location>
</feature>
<evidence type="ECO:0000256" key="1">
    <source>
        <dbReference type="PIRSR" id="PIRSR600246-1"/>
    </source>
</evidence>
<feature type="region of interest" description="Disordered" evidence="3">
    <location>
        <begin position="342"/>
        <end position="384"/>
    </location>
</feature>
<protein>
    <submittedName>
        <fullName evidence="4">Related to asparaginase</fullName>
    </submittedName>
</protein>
<organism evidence="4 5">
    <name type="scientific">Phialocephala subalpina</name>
    <dbReference type="NCBI Taxonomy" id="576137"/>
    <lineage>
        <taxon>Eukaryota</taxon>
        <taxon>Fungi</taxon>
        <taxon>Dikarya</taxon>
        <taxon>Ascomycota</taxon>
        <taxon>Pezizomycotina</taxon>
        <taxon>Leotiomycetes</taxon>
        <taxon>Helotiales</taxon>
        <taxon>Mollisiaceae</taxon>
        <taxon>Phialocephala</taxon>
        <taxon>Phialocephala fortinii species complex</taxon>
    </lineage>
</organism>
<feature type="site" description="Cleavage; by autolysis" evidence="2">
    <location>
        <begin position="445"/>
        <end position="446"/>
    </location>
</feature>
<gene>
    <name evidence="4" type="ORF">PAC_02045</name>
</gene>
<evidence type="ECO:0000256" key="2">
    <source>
        <dbReference type="PIRSR" id="PIRSR600246-3"/>
    </source>
</evidence>
<feature type="region of interest" description="Disordered" evidence="3">
    <location>
        <begin position="316"/>
        <end position="335"/>
    </location>
</feature>